<dbReference type="AlphaFoldDB" id="A0A516SEX8"/>
<dbReference type="Proteomes" id="UP000317550">
    <property type="component" value="Chromosome"/>
</dbReference>
<reference evidence="2" key="1">
    <citation type="submission" date="2019-07" db="EMBL/GenBank/DDBJ databases">
        <title>Chitinimonas sp. nov., isolated from Ny-Alesund, arctica soil.</title>
        <authorList>
            <person name="Xu Q."/>
            <person name="Peng F."/>
        </authorList>
    </citation>
    <scope>NUCLEOTIDE SEQUENCE [LARGE SCALE GENOMIC DNA]</scope>
    <source>
        <strain evidence="2">R3-44</strain>
    </source>
</reference>
<dbReference type="RefSeq" id="WP_144278097.1">
    <property type="nucleotide sequence ID" value="NZ_CP041730.1"/>
</dbReference>
<keyword evidence="2" id="KW-1185">Reference proteome</keyword>
<dbReference type="EMBL" id="CP041730">
    <property type="protein sequence ID" value="QDQ26703.1"/>
    <property type="molecule type" value="Genomic_DNA"/>
</dbReference>
<accession>A0A516SEX8</accession>
<organism evidence="1 2">
    <name type="scientific">Chitinimonas arctica</name>
    <dbReference type="NCBI Taxonomy" id="2594795"/>
    <lineage>
        <taxon>Bacteria</taxon>
        <taxon>Pseudomonadati</taxon>
        <taxon>Pseudomonadota</taxon>
        <taxon>Betaproteobacteria</taxon>
        <taxon>Neisseriales</taxon>
        <taxon>Chitinibacteraceae</taxon>
        <taxon>Chitinimonas</taxon>
    </lineage>
</organism>
<dbReference type="KEGG" id="cari:FNU76_10190"/>
<dbReference type="OrthoDB" id="8266310at2"/>
<proteinExistence type="predicted"/>
<evidence type="ECO:0000313" key="1">
    <source>
        <dbReference type="EMBL" id="QDQ26703.1"/>
    </source>
</evidence>
<protein>
    <submittedName>
        <fullName evidence="1">Uncharacterized protein</fullName>
    </submittedName>
</protein>
<name>A0A516SEX8_9NEIS</name>
<gene>
    <name evidence="1" type="ORF">FNU76_10190</name>
</gene>
<evidence type="ECO:0000313" key="2">
    <source>
        <dbReference type="Proteomes" id="UP000317550"/>
    </source>
</evidence>
<sequence length="132" mass="14733">MTSFDQLYTVDPDKAARGVWSEPDASGATYLVAQYGDLAKARLEKLQAPHKRQFDNGTAPIGLRRHLFAQCLADVVLLDWQDVKPGGKPLPYTKQAAIQLLESSEYFSDFILKLAVDKERYDLEAEATATKN</sequence>